<keyword evidence="2" id="KW-1185">Reference proteome</keyword>
<accession>A0ABY4YAA9</accession>
<organism evidence="1 2">
    <name type="scientific">Legionella lytica</name>
    <dbReference type="NCBI Taxonomy" id="96232"/>
    <lineage>
        <taxon>Bacteria</taxon>
        <taxon>Pseudomonadati</taxon>
        <taxon>Pseudomonadota</taxon>
        <taxon>Gammaproteobacteria</taxon>
        <taxon>Legionellales</taxon>
        <taxon>Legionellaceae</taxon>
        <taxon>Legionella</taxon>
    </lineage>
</organism>
<evidence type="ECO:0000313" key="1">
    <source>
        <dbReference type="EMBL" id="USQ14574.1"/>
    </source>
</evidence>
<sequence>MNAKLEETLFCLHQSVLKKVSAIELTVANADLLKLLLELLCEENLLSHPNMPSLLYLLNQPELPMLISYIVDLDCVDASPTSPKGSFFAQAIINRQQASCVNLLRNVASVKNNDTRLWEDANGLLQNALLIYPCIHKQSNENTGYCIFC</sequence>
<gene>
    <name evidence="1" type="ORF">J2N86_04470</name>
</gene>
<protein>
    <submittedName>
        <fullName evidence="1">Uncharacterized protein</fullName>
    </submittedName>
</protein>
<dbReference type="Proteomes" id="UP001057474">
    <property type="component" value="Chromosome"/>
</dbReference>
<reference evidence="1" key="1">
    <citation type="submission" date="2021-03" db="EMBL/GenBank/DDBJ databases">
        <title>Legionella lytica PCM 2298.</title>
        <authorList>
            <person name="Koper P."/>
        </authorList>
    </citation>
    <scope>NUCLEOTIDE SEQUENCE</scope>
    <source>
        <strain evidence="1">PCM 2298</strain>
    </source>
</reference>
<name>A0ABY4YAA9_9GAMM</name>
<evidence type="ECO:0000313" key="2">
    <source>
        <dbReference type="Proteomes" id="UP001057474"/>
    </source>
</evidence>
<dbReference type="EMBL" id="CP071527">
    <property type="protein sequence ID" value="USQ14574.1"/>
    <property type="molecule type" value="Genomic_DNA"/>
</dbReference>
<proteinExistence type="predicted"/>
<dbReference type="RefSeq" id="WP_252581171.1">
    <property type="nucleotide sequence ID" value="NZ_CP071527.1"/>
</dbReference>